<evidence type="ECO:0000313" key="1">
    <source>
        <dbReference type="EMBL" id="MPM43258.1"/>
    </source>
</evidence>
<name>A0A644ZS90_9ZZZZ</name>
<gene>
    <name evidence="1" type="ORF">SDC9_89931</name>
</gene>
<proteinExistence type="predicted"/>
<comment type="caution">
    <text evidence="1">The sequence shown here is derived from an EMBL/GenBank/DDBJ whole genome shotgun (WGS) entry which is preliminary data.</text>
</comment>
<accession>A0A644ZS90</accession>
<sequence length="50" mass="6066">MNLLFFDTFVTHDLLDFEFLLRHVIALRADFRLLIWFEDQLAQDVPLNEN</sequence>
<dbReference type="EMBL" id="VSSQ01010034">
    <property type="protein sequence ID" value="MPM43258.1"/>
    <property type="molecule type" value="Genomic_DNA"/>
</dbReference>
<dbReference type="AlphaFoldDB" id="A0A644ZS90"/>
<reference evidence="1" key="1">
    <citation type="submission" date="2019-08" db="EMBL/GenBank/DDBJ databases">
        <authorList>
            <person name="Kucharzyk K."/>
            <person name="Murdoch R.W."/>
            <person name="Higgins S."/>
            <person name="Loffler F."/>
        </authorList>
    </citation>
    <scope>NUCLEOTIDE SEQUENCE</scope>
</reference>
<protein>
    <submittedName>
        <fullName evidence="1">Uncharacterized protein</fullName>
    </submittedName>
</protein>
<organism evidence="1">
    <name type="scientific">bioreactor metagenome</name>
    <dbReference type="NCBI Taxonomy" id="1076179"/>
    <lineage>
        <taxon>unclassified sequences</taxon>
        <taxon>metagenomes</taxon>
        <taxon>ecological metagenomes</taxon>
    </lineage>
</organism>